<comment type="caution">
    <text evidence="12">The sequence shown here is derived from an EMBL/GenBank/DDBJ whole genome shotgun (WGS) entry which is preliminary data.</text>
</comment>
<dbReference type="InterPro" id="IPR002139">
    <property type="entry name" value="Ribo/fructo_kinase"/>
</dbReference>
<keyword evidence="3 9" id="KW-0547">Nucleotide-binding</keyword>
<evidence type="ECO:0000256" key="5">
    <source>
        <dbReference type="ARBA" id="ARBA00022840"/>
    </source>
</evidence>
<accession>A0A9W5W870</accession>
<evidence type="ECO:0000256" key="1">
    <source>
        <dbReference type="ARBA" id="ARBA00022679"/>
    </source>
</evidence>
<dbReference type="Pfam" id="PF00294">
    <property type="entry name" value="PfkB"/>
    <property type="match status" value="1"/>
</dbReference>
<keyword evidence="1 9" id="KW-0808">Transferase</keyword>
<evidence type="ECO:0000256" key="6">
    <source>
        <dbReference type="ARBA" id="ARBA00022842"/>
    </source>
</evidence>
<dbReference type="GO" id="GO:0005524">
    <property type="term" value="F:ATP binding"/>
    <property type="evidence" value="ECO:0007669"/>
    <property type="project" value="UniProtKB-UniRule"/>
</dbReference>
<dbReference type="EC" id="2.7.1.15" evidence="9 10"/>
<keyword evidence="5 9" id="KW-0067">ATP-binding</keyword>
<feature type="binding site" evidence="9">
    <location>
        <position position="290"/>
    </location>
    <ligand>
        <name>K(+)</name>
        <dbReference type="ChEBI" id="CHEBI:29103"/>
    </ligand>
</feature>
<dbReference type="Proteomes" id="UP000053750">
    <property type="component" value="Unassembled WGS sequence"/>
</dbReference>
<feature type="domain" description="Carbohydrate kinase PfkB" evidence="11">
    <location>
        <begin position="7"/>
        <end position="299"/>
    </location>
</feature>
<comment type="activity regulation">
    <text evidence="9">Activated by a monovalent cation that binds near, but not in, the active site. The most likely occupant of the site in vivo is potassium. Ion binding induces a conformational change that may alter substrate affinity.</text>
</comment>
<keyword evidence="8 9" id="KW-0119">Carbohydrate metabolism</keyword>
<dbReference type="SUPFAM" id="SSF53613">
    <property type="entry name" value="Ribokinase-like"/>
    <property type="match status" value="1"/>
</dbReference>
<sequence length="314" mass="33395">MVEEVDIIVYGSLNMDFVAYVRHLPRAGETIAASSFAMVPGGKAANQAVAASRLGSAVAMVGRVGEDELGDKMRIHLESDGVDCRFLRRTPGVETGVASIAVDPDGQNTIITFLGANACVSALDIDATLPLLRRARYVMLQMEMDPDAGEHIIRLAKKSGASIVLNLAPVLPIREDLYSLVDLLIVNETEASQLTDVSVTSPETALRAASKLRDKGVKNVVVTLGREGAVLQADGASEGTHYTPPLVQAVDATAAGDCFVAAATHFWNDTGDLQASVRRAVDVAALSVTRKGAQPSLPTLEEFLQFMQGKERRP</sequence>
<feature type="binding site" evidence="9">
    <location>
        <position position="251"/>
    </location>
    <ligand>
        <name>K(+)</name>
        <dbReference type="ChEBI" id="CHEBI:29103"/>
    </ligand>
</feature>
<keyword evidence="6 9" id="KW-0460">Magnesium</keyword>
<dbReference type="PRINTS" id="PR00990">
    <property type="entry name" value="RIBOKINASE"/>
</dbReference>
<organism evidence="12 13">
    <name type="scientific">Paenibacillus darwinianus</name>
    <dbReference type="NCBI Taxonomy" id="1380763"/>
    <lineage>
        <taxon>Bacteria</taxon>
        <taxon>Bacillati</taxon>
        <taxon>Bacillota</taxon>
        <taxon>Bacilli</taxon>
        <taxon>Bacillales</taxon>
        <taxon>Paenibacillaceae</taxon>
        <taxon>Paenibacillus</taxon>
    </lineage>
</organism>
<comment type="catalytic activity">
    <reaction evidence="9">
        <text>D-ribose + ATP = D-ribose 5-phosphate + ADP + H(+)</text>
        <dbReference type="Rhea" id="RHEA:13697"/>
        <dbReference type="ChEBI" id="CHEBI:15378"/>
        <dbReference type="ChEBI" id="CHEBI:30616"/>
        <dbReference type="ChEBI" id="CHEBI:47013"/>
        <dbReference type="ChEBI" id="CHEBI:78346"/>
        <dbReference type="ChEBI" id="CHEBI:456216"/>
        <dbReference type="EC" id="2.7.1.15"/>
    </reaction>
</comment>
<feature type="binding site" evidence="9">
    <location>
        <position position="257"/>
    </location>
    <ligand>
        <name>substrate</name>
    </ligand>
</feature>
<dbReference type="PANTHER" id="PTHR10584:SF166">
    <property type="entry name" value="RIBOKINASE"/>
    <property type="match status" value="1"/>
</dbReference>
<dbReference type="GO" id="GO:0019303">
    <property type="term" value="P:D-ribose catabolic process"/>
    <property type="evidence" value="ECO:0007669"/>
    <property type="project" value="UniProtKB-UniRule"/>
</dbReference>
<evidence type="ECO:0000256" key="7">
    <source>
        <dbReference type="ARBA" id="ARBA00022958"/>
    </source>
</evidence>
<protein>
    <recommendedName>
        <fullName evidence="9 10">Ribokinase</fullName>
        <shortName evidence="9">RK</shortName>
        <ecNumber evidence="9 10">2.7.1.15</ecNumber>
    </recommendedName>
</protein>
<comment type="pathway">
    <text evidence="9">Carbohydrate metabolism; D-ribose degradation; D-ribose 5-phosphate from beta-D-ribopyranose: step 2/2.</text>
</comment>
<name>A0A9W5W870_9BACL</name>
<feature type="binding site" evidence="9">
    <location>
        <position position="187"/>
    </location>
    <ligand>
        <name>ATP</name>
        <dbReference type="ChEBI" id="CHEBI:30616"/>
    </ligand>
</feature>
<evidence type="ECO:0000256" key="9">
    <source>
        <dbReference type="HAMAP-Rule" id="MF_01987"/>
    </source>
</evidence>
<comment type="cofactor">
    <cofactor evidence="9">
        <name>Mg(2+)</name>
        <dbReference type="ChEBI" id="CHEBI:18420"/>
    </cofactor>
    <text evidence="9">Requires a divalent cation, most likely magnesium in vivo, as an electrophilic catalyst to aid phosphoryl group transfer. It is the chelate of the metal and the nucleotide that is the actual substrate.</text>
</comment>
<feature type="binding site" evidence="9">
    <location>
        <position position="292"/>
    </location>
    <ligand>
        <name>K(+)</name>
        <dbReference type="ChEBI" id="CHEBI:29103"/>
    </ligand>
</feature>
<evidence type="ECO:0000256" key="8">
    <source>
        <dbReference type="ARBA" id="ARBA00023277"/>
    </source>
</evidence>
<feature type="binding site" evidence="9">
    <location>
        <position position="296"/>
    </location>
    <ligand>
        <name>K(+)</name>
        <dbReference type="ChEBI" id="CHEBI:29103"/>
    </ligand>
</feature>
<dbReference type="NCBIfam" id="TIGR02152">
    <property type="entry name" value="D_ribokin_bact"/>
    <property type="match status" value="1"/>
</dbReference>
<dbReference type="InterPro" id="IPR011877">
    <property type="entry name" value="Ribokinase"/>
</dbReference>
<evidence type="ECO:0000256" key="3">
    <source>
        <dbReference type="ARBA" id="ARBA00022741"/>
    </source>
</evidence>
<dbReference type="InterPro" id="IPR011611">
    <property type="entry name" value="PfkB_dom"/>
</dbReference>
<dbReference type="InterPro" id="IPR029056">
    <property type="entry name" value="Ribokinase-like"/>
</dbReference>
<feature type="binding site" evidence="9">
    <location>
        <position position="143"/>
    </location>
    <ligand>
        <name>substrate</name>
    </ligand>
</feature>
<dbReference type="GO" id="GO:0005829">
    <property type="term" value="C:cytosol"/>
    <property type="evidence" value="ECO:0007669"/>
    <property type="project" value="TreeGrafter"/>
</dbReference>
<keyword evidence="13" id="KW-1185">Reference proteome</keyword>
<comment type="caution">
    <text evidence="9">Lacks conserved residue(s) required for the propagation of feature annotation.</text>
</comment>
<comment type="subcellular location">
    <subcellularLocation>
        <location evidence="9">Cytoplasm</location>
    </subcellularLocation>
</comment>
<keyword evidence="9" id="KW-0963">Cytoplasm</keyword>
<feature type="binding site" evidence="9">
    <location>
        <begin position="14"/>
        <end position="16"/>
    </location>
    <ligand>
        <name>substrate</name>
    </ligand>
</feature>
<feature type="binding site" evidence="9">
    <location>
        <begin position="256"/>
        <end position="257"/>
    </location>
    <ligand>
        <name>ATP</name>
        <dbReference type="ChEBI" id="CHEBI:30616"/>
    </ligand>
</feature>
<dbReference type="EMBL" id="JFHU01000023">
    <property type="protein sequence ID" value="EXX91806.1"/>
    <property type="molecule type" value="Genomic_DNA"/>
</dbReference>
<feature type="binding site" evidence="9">
    <location>
        <begin position="42"/>
        <end position="46"/>
    </location>
    <ligand>
        <name>substrate</name>
    </ligand>
</feature>
<evidence type="ECO:0000313" key="12">
    <source>
        <dbReference type="EMBL" id="EXX91806.1"/>
    </source>
</evidence>
<comment type="similarity">
    <text evidence="9">Belongs to the carbohydrate kinase PfkB family. Ribokinase subfamily.</text>
</comment>
<dbReference type="GO" id="GO:0004747">
    <property type="term" value="F:ribokinase activity"/>
    <property type="evidence" value="ECO:0007669"/>
    <property type="project" value="UniProtKB-UniRule"/>
</dbReference>
<dbReference type="PANTHER" id="PTHR10584">
    <property type="entry name" value="SUGAR KINASE"/>
    <property type="match status" value="1"/>
</dbReference>
<comment type="function">
    <text evidence="9">Catalyzes the phosphorylation of ribose at O-5 in a reaction requiring ATP and magnesium. The resulting D-ribose-5-phosphate can then be used either for sythesis of nucleotides, histidine, and tryptophan, or as a component of the pentose phosphate pathway.</text>
</comment>
<dbReference type="GO" id="GO:0046872">
    <property type="term" value="F:metal ion binding"/>
    <property type="evidence" value="ECO:0007669"/>
    <property type="project" value="UniProtKB-KW"/>
</dbReference>
<keyword evidence="7 9" id="KW-0630">Potassium</keyword>
<feature type="binding site" evidence="9">
    <location>
        <position position="253"/>
    </location>
    <ligand>
        <name>K(+)</name>
        <dbReference type="ChEBI" id="CHEBI:29103"/>
    </ligand>
</feature>
<comment type="subunit">
    <text evidence="9">Homodimer.</text>
</comment>
<evidence type="ECO:0000256" key="10">
    <source>
        <dbReference type="NCBIfam" id="TIGR02152"/>
    </source>
</evidence>
<dbReference type="HAMAP" id="MF_01987">
    <property type="entry name" value="Ribokinase"/>
    <property type="match status" value="1"/>
</dbReference>
<dbReference type="Gene3D" id="3.40.1190.20">
    <property type="match status" value="1"/>
</dbReference>
<keyword evidence="4 9" id="KW-0418">Kinase</keyword>
<reference evidence="12 13" key="1">
    <citation type="submission" date="2014-02" db="EMBL/GenBank/DDBJ databases">
        <title>Genome sequence of Paenibacillus darwinianus reveals adaptive mechanisms for survival in Antarctic soils.</title>
        <authorList>
            <person name="Dsouza M."/>
            <person name="Taylor M.W."/>
            <person name="Turner S.J."/>
            <person name="Aislabie J."/>
        </authorList>
    </citation>
    <scope>NUCLEOTIDE SEQUENCE [LARGE SCALE GENOMIC DNA]</scope>
    <source>
        <strain evidence="12 13">CE1</strain>
    </source>
</reference>
<dbReference type="RefSeq" id="WP_036585604.1">
    <property type="nucleotide sequence ID" value="NZ_KK082115.1"/>
</dbReference>
<dbReference type="CDD" id="cd01174">
    <property type="entry name" value="ribokinase"/>
    <property type="match status" value="1"/>
</dbReference>
<proteinExistence type="inferred from homology"/>
<feature type="active site" description="Proton acceptor" evidence="9">
    <location>
        <position position="257"/>
    </location>
</feature>
<evidence type="ECO:0000313" key="13">
    <source>
        <dbReference type="Proteomes" id="UP000053750"/>
    </source>
</evidence>
<gene>
    <name evidence="9" type="primary">rbsK</name>
    <name evidence="12" type="ORF">BG53_08685</name>
</gene>
<evidence type="ECO:0000259" key="11">
    <source>
        <dbReference type="Pfam" id="PF00294"/>
    </source>
</evidence>
<feature type="binding site" evidence="9">
    <location>
        <begin position="223"/>
        <end position="228"/>
    </location>
    <ligand>
        <name>ATP</name>
        <dbReference type="ChEBI" id="CHEBI:30616"/>
    </ligand>
</feature>
<dbReference type="AlphaFoldDB" id="A0A9W5W870"/>
<keyword evidence="2 9" id="KW-0479">Metal-binding</keyword>
<evidence type="ECO:0000256" key="4">
    <source>
        <dbReference type="ARBA" id="ARBA00022777"/>
    </source>
</evidence>
<feature type="binding site" evidence="9">
    <location>
        <position position="287"/>
    </location>
    <ligand>
        <name>K(+)</name>
        <dbReference type="ChEBI" id="CHEBI:29103"/>
    </ligand>
</feature>
<evidence type="ECO:0000256" key="2">
    <source>
        <dbReference type="ARBA" id="ARBA00022723"/>
    </source>
</evidence>